<dbReference type="PANTHER" id="PTHR11803:SF59">
    <property type="entry name" value="ENDORIBONUCLEASE"/>
    <property type="match status" value="1"/>
</dbReference>
<dbReference type="CDD" id="cd00448">
    <property type="entry name" value="YjgF_YER057c_UK114_family"/>
    <property type="match status" value="1"/>
</dbReference>
<dbReference type="SUPFAM" id="SSF55298">
    <property type="entry name" value="YjgF-like"/>
    <property type="match status" value="2"/>
</dbReference>
<accession>A0A379MTS2</accession>
<protein>
    <recommendedName>
        <fullName evidence="1">Chorismatase FkbO/Hyg5-like N-terminal domain-containing protein</fullName>
    </recommendedName>
</protein>
<dbReference type="PANTHER" id="PTHR11803">
    <property type="entry name" value="2-IMINOBUTANOATE/2-IMINOPROPANOATE DEAMINASE RIDA"/>
    <property type="match status" value="1"/>
</dbReference>
<dbReference type="Proteomes" id="UP000255233">
    <property type="component" value="Unassembled WGS sequence"/>
</dbReference>
<organism evidence="2 3">
    <name type="scientific">Rikenella microfusus</name>
    <dbReference type="NCBI Taxonomy" id="28139"/>
    <lineage>
        <taxon>Bacteria</taxon>
        <taxon>Pseudomonadati</taxon>
        <taxon>Bacteroidota</taxon>
        <taxon>Bacteroidia</taxon>
        <taxon>Bacteroidales</taxon>
        <taxon>Rikenellaceae</taxon>
        <taxon>Rikenella</taxon>
    </lineage>
</organism>
<evidence type="ECO:0000313" key="3">
    <source>
        <dbReference type="Proteomes" id="UP000255233"/>
    </source>
</evidence>
<dbReference type="Pfam" id="PF21168">
    <property type="entry name" value="FkbO_Hyg5-like_N"/>
    <property type="match status" value="1"/>
</dbReference>
<evidence type="ECO:0000313" key="2">
    <source>
        <dbReference type="EMBL" id="SUE34923.1"/>
    </source>
</evidence>
<dbReference type="InterPro" id="IPR035959">
    <property type="entry name" value="RutC-like_sf"/>
</dbReference>
<dbReference type="RefSeq" id="WP_027291302.1">
    <property type="nucleotide sequence ID" value="NZ_CALVFX010000006.1"/>
</dbReference>
<dbReference type="AlphaFoldDB" id="A0A379MTS2"/>
<feature type="domain" description="Chorismatase FkbO/Hyg5-like N-terminal" evidence="1">
    <location>
        <begin position="141"/>
        <end position="224"/>
    </location>
</feature>
<reference evidence="2 3" key="1">
    <citation type="submission" date="2018-06" db="EMBL/GenBank/DDBJ databases">
        <authorList>
            <consortium name="Pathogen Informatics"/>
            <person name="Doyle S."/>
        </authorList>
    </citation>
    <scope>NUCLEOTIDE SEQUENCE [LARGE SCALE GENOMIC DNA]</scope>
    <source>
        <strain evidence="2 3">NCTC11190</strain>
    </source>
</reference>
<dbReference type="EMBL" id="UGVL01000001">
    <property type="protein sequence ID" value="SUE34923.1"/>
    <property type="molecule type" value="Genomic_DNA"/>
</dbReference>
<evidence type="ECO:0000259" key="1">
    <source>
        <dbReference type="Pfam" id="PF21168"/>
    </source>
</evidence>
<dbReference type="STRING" id="880526.GCA_000427365_01657"/>
<dbReference type="GO" id="GO:0005829">
    <property type="term" value="C:cytosol"/>
    <property type="evidence" value="ECO:0007669"/>
    <property type="project" value="TreeGrafter"/>
</dbReference>
<dbReference type="GO" id="GO:0019239">
    <property type="term" value="F:deaminase activity"/>
    <property type="evidence" value="ECO:0007669"/>
    <property type="project" value="TreeGrafter"/>
</dbReference>
<dbReference type="InterPro" id="IPR049368">
    <property type="entry name" value="FkbO_Hyg5-like_N"/>
</dbReference>
<dbReference type="Gene3D" id="3.30.1330.40">
    <property type="entry name" value="RutC-like"/>
    <property type="match status" value="2"/>
</dbReference>
<keyword evidence="3" id="KW-1185">Reference proteome</keyword>
<proteinExistence type="predicted"/>
<dbReference type="OrthoDB" id="1114505at2"/>
<gene>
    <name evidence="2" type="ORF">NCTC11190_02161</name>
</gene>
<sequence>MGFRIIYNIDKVWFRDFGEMVEEMLDKLTGTTSGQGIVPLRLVFFGNPDNNGQYMEHRAWLLDLIRKRCERFGWRMPLVSYVAQKSLDSGLVMESQCVPRENGSLVQEKISADGVRYFTVETPEGKRLFTEGILPASIDAPILEQSNEVLGKLGAVLDAEGMDINTIVRQWNYIERITCVPEGCNQHYQDFNDARSHFYARTEWKGGYPAATGIGTSHGGIMVEVDAVALRCRKCAAVALDNSLQVAAHDYSQNVLIGVADKIFRHKTTPKFERAKAVVSPESGLQVYISGTAAIRGEASLTGVGIEQQTVITLENIEYLISRQNLRKHGVKAEKTPEIQIFRVYLKAENLLEPARKIICERYPAVKALYVLTDVCRDELLIEIEGVAFTAE</sequence>
<name>A0A379MTS2_9BACT</name>
<dbReference type="InterPro" id="IPR006175">
    <property type="entry name" value="YjgF/YER057c/UK114"/>
</dbReference>